<name>A0A292Q758_9PEZI</name>
<sequence>MPTDLVPKPTASTRGKALEALSELVDLLCPNHPHELSITNPMPTESIEGYSVIVECCEEDIVWAVQMWENCSFRRIRRSMRVTVRSFGTGTAPKTFLRTLKVWEGLVCDDIVKLHRLGRLEREWWNYPVILSDEHKDAIDYYNQEPTNDDPENEIRAIEAGYQGPGAHNVARYPTSPEDSSGLSTALDTSSLDEDTEGEALSEEGTEYGD</sequence>
<keyword evidence="3" id="KW-1185">Reference proteome</keyword>
<dbReference type="EMBL" id="LN890958">
    <property type="protein sequence ID" value="CUS14527.1"/>
    <property type="molecule type" value="Genomic_DNA"/>
</dbReference>
<proteinExistence type="predicted"/>
<feature type="compositionally biased region" description="Acidic residues" evidence="1">
    <location>
        <begin position="191"/>
        <end position="210"/>
    </location>
</feature>
<protein>
    <submittedName>
        <fullName evidence="2">Uncharacterized protein</fullName>
    </submittedName>
</protein>
<feature type="compositionally biased region" description="Polar residues" evidence="1">
    <location>
        <begin position="177"/>
        <end position="190"/>
    </location>
</feature>
<dbReference type="AlphaFoldDB" id="A0A292Q758"/>
<reference evidence="2" key="1">
    <citation type="submission" date="2015-10" db="EMBL/GenBank/DDBJ databases">
        <authorList>
            <person name="Regsiter A."/>
            <person name="william w."/>
        </authorList>
    </citation>
    <scope>NUCLEOTIDE SEQUENCE</scope>
    <source>
        <strain evidence="2">Montdore</strain>
    </source>
</reference>
<organism evidence="2 3">
    <name type="scientific">Tuber aestivum</name>
    <name type="common">summer truffle</name>
    <dbReference type="NCBI Taxonomy" id="59557"/>
    <lineage>
        <taxon>Eukaryota</taxon>
        <taxon>Fungi</taxon>
        <taxon>Dikarya</taxon>
        <taxon>Ascomycota</taxon>
        <taxon>Pezizomycotina</taxon>
        <taxon>Pezizomycetes</taxon>
        <taxon>Pezizales</taxon>
        <taxon>Tuberaceae</taxon>
        <taxon>Tuber</taxon>
    </lineage>
</organism>
<evidence type="ECO:0000313" key="2">
    <source>
        <dbReference type="EMBL" id="CUS14527.1"/>
    </source>
</evidence>
<feature type="region of interest" description="Disordered" evidence="1">
    <location>
        <begin position="165"/>
        <end position="210"/>
    </location>
</feature>
<evidence type="ECO:0000256" key="1">
    <source>
        <dbReference type="SAM" id="MobiDB-lite"/>
    </source>
</evidence>
<dbReference type="Proteomes" id="UP001412239">
    <property type="component" value="Unassembled WGS sequence"/>
</dbReference>
<gene>
    <name evidence="2" type="ORF">GSTUAT00001404001</name>
</gene>
<evidence type="ECO:0000313" key="3">
    <source>
        <dbReference type="Proteomes" id="UP001412239"/>
    </source>
</evidence>
<accession>A0A292Q758</accession>